<reference evidence="1 2" key="1">
    <citation type="submission" date="2018-06" db="EMBL/GenBank/DDBJ databases">
        <authorList>
            <consortium name="Pathogen Informatics"/>
            <person name="Doyle S."/>
        </authorList>
    </citation>
    <scope>NUCLEOTIDE SEQUENCE [LARGE SCALE GENOMIC DNA]</scope>
    <source>
        <strain evidence="1 2">NCTC11978</strain>
    </source>
</reference>
<evidence type="ECO:0000313" key="1">
    <source>
        <dbReference type="EMBL" id="STX37249.1"/>
    </source>
</evidence>
<gene>
    <name evidence="1" type="ORF">NCTC11978_00410</name>
</gene>
<dbReference type="EMBL" id="UGNY01000001">
    <property type="protein sequence ID" value="STX37249.1"/>
    <property type="molecule type" value="Genomic_DNA"/>
</dbReference>
<name>A0A378IQ38_9GAMM</name>
<proteinExistence type="predicted"/>
<organism evidence="1 2">
    <name type="scientific">Legionella feeleii</name>
    <dbReference type="NCBI Taxonomy" id="453"/>
    <lineage>
        <taxon>Bacteria</taxon>
        <taxon>Pseudomonadati</taxon>
        <taxon>Pseudomonadota</taxon>
        <taxon>Gammaproteobacteria</taxon>
        <taxon>Legionellales</taxon>
        <taxon>Legionellaceae</taxon>
        <taxon>Legionella</taxon>
    </lineage>
</organism>
<protein>
    <submittedName>
        <fullName evidence="1">Uncharacterized protein</fullName>
    </submittedName>
</protein>
<dbReference type="AlphaFoldDB" id="A0A378IQ38"/>
<dbReference type="Proteomes" id="UP000254033">
    <property type="component" value="Unassembled WGS sequence"/>
</dbReference>
<evidence type="ECO:0000313" key="2">
    <source>
        <dbReference type="Proteomes" id="UP000254033"/>
    </source>
</evidence>
<sequence>MVNLSQKRLNEQVNKWLTQKNSTLRIDSSGDCLRRTLIWLLHAKQRDLTNLYANYEKISGWDGISTTTV</sequence>
<accession>A0A378IQ38</accession>